<gene>
    <name evidence="2" type="ORF">J2S55_000905</name>
</gene>
<protein>
    <recommendedName>
        <fullName evidence="4">Serine/threonine protein kinase</fullName>
    </recommendedName>
</protein>
<evidence type="ECO:0000313" key="3">
    <source>
        <dbReference type="Proteomes" id="UP001230426"/>
    </source>
</evidence>
<organism evidence="2 3">
    <name type="scientific">Streptosporangium brasiliense</name>
    <dbReference type="NCBI Taxonomy" id="47480"/>
    <lineage>
        <taxon>Bacteria</taxon>
        <taxon>Bacillati</taxon>
        <taxon>Actinomycetota</taxon>
        <taxon>Actinomycetes</taxon>
        <taxon>Streptosporangiales</taxon>
        <taxon>Streptosporangiaceae</taxon>
        <taxon>Streptosporangium</taxon>
    </lineage>
</organism>
<dbReference type="RefSeq" id="WP_306857505.1">
    <property type="nucleotide sequence ID" value="NZ_JAUSRB010000001.1"/>
</dbReference>
<evidence type="ECO:0000313" key="2">
    <source>
        <dbReference type="EMBL" id="MDP9861646.1"/>
    </source>
</evidence>
<dbReference type="PROSITE" id="PS51257">
    <property type="entry name" value="PROKAR_LIPOPROTEIN"/>
    <property type="match status" value="1"/>
</dbReference>
<dbReference type="Proteomes" id="UP001230426">
    <property type="component" value="Unassembled WGS sequence"/>
</dbReference>
<dbReference type="EMBL" id="JAUSRB010000001">
    <property type="protein sequence ID" value="MDP9861646.1"/>
    <property type="molecule type" value="Genomic_DNA"/>
</dbReference>
<feature type="signal peptide" evidence="1">
    <location>
        <begin position="1"/>
        <end position="25"/>
    </location>
</feature>
<keyword evidence="3" id="KW-1185">Reference proteome</keyword>
<evidence type="ECO:0000256" key="1">
    <source>
        <dbReference type="SAM" id="SignalP"/>
    </source>
</evidence>
<name>A0ABT9QXE5_9ACTN</name>
<proteinExistence type="predicted"/>
<feature type="chain" id="PRO_5045762714" description="Serine/threonine protein kinase" evidence="1">
    <location>
        <begin position="26"/>
        <end position="156"/>
    </location>
</feature>
<evidence type="ECO:0008006" key="4">
    <source>
        <dbReference type="Google" id="ProtNLM"/>
    </source>
</evidence>
<reference evidence="2 3" key="1">
    <citation type="submission" date="2023-07" db="EMBL/GenBank/DDBJ databases">
        <title>Sequencing the genomes of 1000 actinobacteria strains.</title>
        <authorList>
            <person name="Klenk H.-P."/>
        </authorList>
    </citation>
    <scope>NUCLEOTIDE SEQUENCE [LARGE SCALE GENOMIC DNA]</scope>
    <source>
        <strain evidence="2 3">DSM 44109</strain>
    </source>
</reference>
<keyword evidence="1" id="KW-0732">Signal</keyword>
<comment type="caution">
    <text evidence="2">The sequence shown here is derived from an EMBL/GenBank/DDBJ whole genome shotgun (WGS) entry which is preliminary data.</text>
</comment>
<accession>A0ABT9QXE5</accession>
<sequence>MRTRPRVRLPLVVSAVTACIAAAAAAFLTMLDTDRKNREPTITQSGPGTAPTTIPVRVFNIEGDCKSREERVPACSMGLARDPRLKYDTDNVVSHRVWHDDILNADCVLYDGDRVEDETGVGTTRWFRVRIDTVPGGSAWLPAVRTHDSPALPTCA</sequence>